<comment type="similarity">
    <text evidence="4 9 10">Belongs to the triosephosphate isomerase family.</text>
</comment>
<dbReference type="HAMAP" id="MF_00147_B">
    <property type="entry name" value="TIM_B"/>
    <property type="match status" value="1"/>
</dbReference>
<dbReference type="GO" id="GO:0019563">
    <property type="term" value="P:glycerol catabolic process"/>
    <property type="evidence" value="ECO:0007669"/>
    <property type="project" value="TreeGrafter"/>
</dbReference>
<comment type="subcellular location">
    <subcellularLocation>
        <location evidence="9 10">Cytoplasm</location>
    </subcellularLocation>
</comment>
<dbReference type="Gene3D" id="3.20.20.70">
    <property type="entry name" value="Aldolase class I"/>
    <property type="match status" value="1"/>
</dbReference>
<dbReference type="GO" id="GO:0005829">
    <property type="term" value="C:cytosol"/>
    <property type="evidence" value="ECO:0007669"/>
    <property type="project" value="TreeGrafter"/>
</dbReference>
<evidence type="ECO:0000256" key="3">
    <source>
        <dbReference type="ARBA" id="ARBA00004939"/>
    </source>
</evidence>
<comment type="function">
    <text evidence="9">Involved in the gluconeogenesis. Catalyzes stereospecifically the conversion of dihydroxyacetone phosphate (DHAP) to D-glyceraldehyde-3-phosphate (G3P).</text>
</comment>
<evidence type="ECO:0000313" key="11">
    <source>
        <dbReference type="EMBL" id="MBA4610339.1"/>
    </source>
</evidence>
<dbReference type="InterPro" id="IPR000652">
    <property type="entry name" value="Triosephosphate_isomerase"/>
</dbReference>
<keyword evidence="6 9" id="KW-0963">Cytoplasm</keyword>
<keyword evidence="8 9" id="KW-0413">Isomerase</keyword>
<feature type="binding site" evidence="9">
    <location>
        <begin position="12"/>
        <end position="14"/>
    </location>
    <ligand>
        <name>substrate</name>
    </ligand>
</feature>
<feature type="binding site" evidence="9">
    <location>
        <position position="175"/>
    </location>
    <ligand>
        <name>substrate</name>
    </ligand>
</feature>
<evidence type="ECO:0000256" key="9">
    <source>
        <dbReference type="HAMAP-Rule" id="MF_00147"/>
    </source>
</evidence>
<dbReference type="Proteomes" id="UP000559404">
    <property type="component" value="Unassembled WGS sequence"/>
</dbReference>
<proteinExistence type="inferred from homology"/>
<dbReference type="CDD" id="cd00311">
    <property type="entry name" value="TIM"/>
    <property type="match status" value="1"/>
</dbReference>
<dbReference type="AlphaFoldDB" id="A0A838XG07"/>
<evidence type="ECO:0000256" key="2">
    <source>
        <dbReference type="ARBA" id="ARBA00004680"/>
    </source>
</evidence>
<evidence type="ECO:0000256" key="7">
    <source>
        <dbReference type="ARBA" id="ARBA00023152"/>
    </source>
</evidence>
<dbReference type="InterPro" id="IPR022896">
    <property type="entry name" value="TrioseP_Isoase_bac/euk"/>
</dbReference>
<gene>
    <name evidence="9" type="primary">tpiA</name>
    <name evidence="11" type="ORF">H1W37_01640</name>
</gene>
<feature type="active site" description="Electrophile" evidence="9">
    <location>
        <position position="99"/>
    </location>
</feature>
<dbReference type="GO" id="GO:0006094">
    <property type="term" value="P:gluconeogenesis"/>
    <property type="evidence" value="ECO:0007669"/>
    <property type="project" value="UniProtKB-UniRule"/>
</dbReference>
<dbReference type="PANTHER" id="PTHR21139:SF42">
    <property type="entry name" value="TRIOSEPHOSPHATE ISOMERASE"/>
    <property type="match status" value="1"/>
</dbReference>
<name>A0A838XG07_9HYPH</name>
<dbReference type="UniPathway" id="UPA00138"/>
<evidence type="ECO:0000313" key="12">
    <source>
        <dbReference type="Proteomes" id="UP000559404"/>
    </source>
</evidence>
<comment type="catalytic activity">
    <reaction evidence="9 10">
        <text>D-glyceraldehyde 3-phosphate = dihydroxyacetone phosphate</text>
        <dbReference type="Rhea" id="RHEA:18585"/>
        <dbReference type="ChEBI" id="CHEBI:57642"/>
        <dbReference type="ChEBI" id="CHEBI:59776"/>
        <dbReference type="EC" id="5.3.1.1"/>
    </reaction>
</comment>
<dbReference type="EMBL" id="JACEON010000001">
    <property type="protein sequence ID" value="MBA4610339.1"/>
    <property type="molecule type" value="Genomic_DNA"/>
</dbReference>
<dbReference type="EC" id="5.3.1.1" evidence="9 10"/>
<comment type="caution">
    <text evidence="11">The sequence shown here is derived from an EMBL/GenBank/DDBJ whole genome shotgun (WGS) entry which is preliminary data.</text>
</comment>
<evidence type="ECO:0000256" key="1">
    <source>
        <dbReference type="ARBA" id="ARBA00000148"/>
    </source>
</evidence>
<dbReference type="InterPro" id="IPR013785">
    <property type="entry name" value="Aldolase_TIM"/>
</dbReference>
<dbReference type="GO" id="GO:0006096">
    <property type="term" value="P:glycolytic process"/>
    <property type="evidence" value="ECO:0007669"/>
    <property type="project" value="UniProtKB-UniRule"/>
</dbReference>
<comment type="subunit">
    <text evidence="9 10">Homodimer.</text>
</comment>
<dbReference type="InterPro" id="IPR035990">
    <property type="entry name" value="TIM_sf"/>
</dbReference>
<keyword evidence="7 9" id="KW-0324">Glycolysis</keyword>
<comment type="pathway">
    <text evidence="9 10">Carbohydrate biosynthesis; gluconeogenesis.</text>
</comment>
<dbReference type="InterPro" id="IPR020861">
    <property type="entry name" value="Triosephosphate_isomerase_AS"/>
</dbReference>
<organism evidence="11 12">
    <name type="scientific">Stappia taiwanensis</name>
    <dbReference type="NCBI Taxonomy" id="992267"/>
    <lineage>
        <taxon>Bacteria</taxon>
        <taxon>Pseudomonadati</taxon>
        <taxon>Pseudomonadota</taxon>
        <taxon>Alphaproteobacteria</taxon>
        <taxon>Hyphomicrobiales</taxon>
        <taxon>Stappiaceae</taxon>
        <taxon>Stappia</taxon>
    </lineage>
</organism>
<evidence type="ECO:0000256" key="10">
    <source>
        <dbReference type="RuleBase" id="RU363013"/>
    </source>
</evidence>
<dbReference type="FunFam" id="3.20.20.70:FF:000016">
    <property type="entry name" value="Triosephosphate isomerase"/>
    <property type="match status" value="1"/>
</dbReference>
<dbReference type="GO" id="GO:0046166">
    <property type="term" value="P:glyceraldehyde-3-phosphate biosynthetic process"/>
    <property type="evidence" value="ECO:0007669"/>
    <property type="project" value="TreeGrafter"/>
</dbReference>
<dbReference type="PANTHER" id="PTHR21139">
    <property type="entry name" value="TRIOSEPHOSPHATE ISOMERASE"/>
    <property type="match status" value="1"/>
</dbReference>
<accession>A0A838XG07</accession>
<reference evidence="11 12" key="2">
    <citation type="submission" date="2020-08" db="EMBL/GenBank/DDBJ databases">
        <title>Stappia taiwanensis sp. nov., isolated from a coastal thermal spring.</title>
        <authorList>
            <person name="Kampfer P."/>
        </authorList>
    </citation>
    <scope>NUCLEOTIDE SEQUENCE [LARGE SCALE GENOMIC DNA]</scope>
    <source>
        <strain evidence="11 12">DSM 23284</strain>
    </source>
</reference>
<evidence type="ECO:0000256" key="6">
    <source>
        <dbReference type="ARBA" id="ARBA00022490"/>
    </source>
</evidence>
<dbReference type="RefSeq" id="WP_181758517.1">
    <property type="nucleotide sequence ID" value="NZ_BMCR01000001.1"/>
</dbReference>
<dbReference type="GO" id="GO:0004807">
    <property type="term" value="F:triose-phosphate isomerase activity"/>
    <property type="evidence" value="ECO:0007669"/>
    <property type="project" value="UniProtKB-UniRule"/>
</dbReference>
<dbReference type="NCBIfam" id="TIGR00419">
    <property type="entry name" value="tim"/>
    <property type="match status" value="1"/>
</dbReference>
<feature type="active site" description="Proton acceptor" evidence="9">
    <location>
        <position position="169"/>
    </location>
</feature>
<comment type="catalytic activity">
    <reaction evidence="1">
        <text>L-erythrulose 1-phosphate = D-erythrulose 4-phosphate</text>
        <dbReference type="Rhea" id="RHEA:49588"/>
        <dbReference type="ChEBI" id="CHEBI:58002"/>
        <dbReference type="ChEBI" id="CHEBI:90796"/>
        <dbReference type="EC" id="5.3.1.33"/>
    </reaction>
</comment>
<comment type="pathway">
    <text evidence="3">Carbohydrate metabolism; erythritol degradation.</text>
</comment>
<evidence type="ECO:0000256" key="8">
    <source>
        <dbReference type="ARBA" id="ARBA00023235"/>
    </source>
</evidence>
<dbReference type="PROSITE" id="PS00171">
    <property type="entry name" value="TIM_1"/>
    <property type="match status" value="1"/>
</dbReference>
<feature type="binding site" evidence="9">
    <location>
        <position position="214"/>
    </location>
    <ligand>
        <name>substrate</name>
    </ligand>
</feature>
<dbReference type="UniPathway" id="UPA00109">
    <property type="reaction ID" value="UER00189"/>
</dbReference>
<feature type="binding site" evidence="9">
    <location>
        <begin position="235"/>
        <end position="236"/>
    </location>
    <ligand>
        <name>substrate</name>
    </ligand>
</feature>
<keyword evidence="12" id="KW-1185">Reference proteome</keyword>
<dbReference type="UniPathway" id="UPA01066"/>
<keyword evidence="5 9" id="KW-0312">Gluconeogenesis</keyword>
<evidence type="ECO:0000256" key="4">
    <source>
        <dbReference type="ARBA" id="ARBA00007422"/>
    </source>
</evidence>
<dbReference type="Pfam" id="PF00121">
    <property type="entry name" value="TIM"/>
    <property type="match status" value="1"/>
</dbReference>
<dbReference type="PROSITE" id="PS51440">
    <property type="entry name" value="TIM_2"/>
    <property type="match status" value="1"/>
</dbReference>
<comment type="pathway">
    <text evidence="2 9 10">Carbohydrate degradation; glycolysis; D-glyceraldehyde 3-phosphate from glycerone phosphate: step 1/1.</text>
</comment>
<sequence>MTQTVKPLIAGNWKMNGLSASRAELDALARGVAEATAGRVDMAVCPPATLVATAADALRGSGIATGGQDCHTAASGAHTGDISAEMLADAGANMVIVGHSERRADHGEDDACVRAKAEAAWRAGLVAILCVGETEAERKAGTALEVVGKQLAGSVPDRADAERLIVAYEPVWAIGTGLTPTAEDVAEMHASLRAGLVERFGAAGEGIRLLYGGSVKPGNAEELMSVANVNGALVGGASLKAADFLAIAAATAAVTQKA</sequence>
<evidence type="ECO:0000256" key="5">
    <source>
        <dbReference type="ARBA" id="ARBA00022432"/>
    </source>
</evidence>
<protein>
    <recommendedName>
        <fullName evidence="9 10">Triosephosphate isomerase</fullName>
        <shortName evidence="9">TIM</shortName>
        <shortName evidence="9">TPI</shortName>
        <ecNumber evidence="9 10">5.3.1.1</ecNumber>
    </recommendedName>
    <alternativeName>
        <fullName evidence="9">Triose-phosphate isomerase</fullName>
    </alternativeName>
</protein>
<reference evidence="11 12" key="1">
    <citation type="submission" date="2020-07" db="EMBL/GenBank/DDBJ databases">
        <authorList>
            <person name="Li M."/>
        </authorList>
    </citation>
    <scope>NUCLEOTIDE SEQUENCE [LARGE SCALE GENOMIC DNA]</scope>
    <source>
        <strain evidence="11 12">DSM 23284</strain>
    </source>
</reference>
<dbReference type="SUPFAM" id="SSF51351">
    <property type="entry name" value="Triosephosphate isomerase (TIM)"/>
    <property type="match status" value="1"/>
</dbReference>